<evidence type="ECO:0000256" key="1">
    <source>
        <dbReference type="ARBA" id="ARBA00034773"/>
    </source>
</evidence>
<evidence type="ECO:0000313" key="2">
    <source>
        <dbReference type="EMBL" id="KAL3718337.1"/>
    </source>
</evidence>
<comment type="caution">
    <text evidence="2">The sequence shown here is derived from an EMBL/GenBank/DDBJ whole genome shotgun (WGS) entry which is preliminary data.</text>
</comment>
<dbReference type="AlphaFoldDB" id="A0ABD3IUD2"/>
<reference evidence="2 3" key="1">
    <citation type="submission" date="2024-11" db="EMBL/GenBank/DDBJ databases">
        <title>Chromosome-level genome assembly of Eucalyptus globulus Labill. provides insights into its genome evolution.</title>
        <authorList>
            <person name="Li X."/>
        </authorList>
    </citation>
    <scope>NUCLEOTIDE SEQUENCE [LARGE SCALE GENOMIC DNA]</scope>
    <source>
        <strain evidence="2">CL2024</strain>
        <tissue evidence="2">Fresh tender leaves</tissue>
    </source>
</reference>
<accession>A0ABD3IUD2</accession>
<dbReference type="GO" id="GO:0010150">
    <property type="term" value="P:leaf senescence"/>
    <property type="evidence" value="ECO:0007669"/>
    <property type="project" value="UniProtKB-ARBA"/>
</dbReference>
<protein>
    <submittedName>
        <fullName evidence="2">Uncharacterized protein</fullName>
    </submittedName>
</protein>
<dbReference type="Proteomes" id="UP001634007">
    <property type="component" value="Unassembled WGS sequence"/>
</dbReference>
<organism evidence="2 3">
    <name type="scientific">Eucalyptus globulus</name>
    <name type="common">Tasmanian blue gum</name>
    <dbReference type="NCBI Taxonomy" id="34317"/>
    <lineage>
        <taxon>Eukaryota</taxon>
        <taxon>Viridiplantae</taxon>
        <taxon>Streptophyta</taxon>
        <taxon>Embryophyta</taxon>
        <taxon>Tracheophyta</taxon>
        <taxon>Spermatophyta</taxon>
        <taxon>Magnoliopsida</taxon>
        <taxon>eudicotyledons</taxon>
        <taxon>Gunneridae</taxon>
        <taxon>Pentapetalae</taxon>
        <taxon>rosids</taxon>
        <taxon>malvids</taxon>
        <taxon>Myrtales</taxon>
        <taxon>Myrtaceae</taxon>
        <taxon>Myrtoideae</taxon>
        <taxon>Eucalypteae</taxon>
        <taxon>Eucalyptus</taxon>
    </lineage>
</organism>
<dbReference type="Pfam" id="PF04520">
    <property type="entry name" value="Senescence_reg"/>
    <property type="match status" value="1"/>
</dbReference>
<gene>
    <name evidence="2" type="ORF">ACJRO7_003466</name>
</gene>
<dbReference type="EMBL" id="JBJKBG010000010">
    <property type="protein sequence ID" value="KAL3718337.1"/>
    <property type="molecule type" value="Genomic_DNA"/>
</dbReference>
<evidence type="ECO:0000313" key="3">
    <source>
        <dbReference type="Proteomes" id="UP001634007"/>
    </source>
</evidence>
<name>A0ABD3IUD2_EUCGL</name>
<sequence length="119" mass="13272">MEFIQGARGDFYPKPPLECLLPVASSSSGSRYHQLAPINVLAFPALMLRRCCELDEIDDDYDKDLGGMMLPPHGIVARSLARSLMIACFVLEIAGRTLKGRDLRQVHNAIFRQTGLLDR</sequence>
<keyword evidence="3" id="KW-1185">Reference proteome</keyword>
<dbReference type="InterPro" id="IPR007608">
    <property type="entry name" value="Senescence_reg_S40"/>
</dbReference>
<dbReference type="PANTHER" id="PTHR33083:SF50">
    <property type="entry name" value="PROTEIN S40-7"/>
    <property type="match status" value="1"/>
</dbReference>
<proteinExistence type="inferred from homology"/>
<dbReference type="PANTHER" id="PTHR33083">
    <property type="entry name" value="EXPRESSED PROTEIN"/>
    <property type="match status" value="1"/>
</dbReference>
<comment type="similarity">
    <text evidence="1">Belongs to the senescence regulator S40 family.</text>
</comment>